<dbReference type="Proteomes" id="UP000027395">
    <property type="component" value="Plasmid pPA115"/>
</dbReference>
<gene>
    <name evidence="2" type="ORF">A19Y_9012</name>
</gene>
<dbReference type="HOGENOM" id="CLU_169655_0_0_3"/>
<keyword evidence="1" id="KW-0472">Membrane</keyword>
<dbReference type="PATRIC" id="fig|388467.6.peg.4637"/>
<name>A0A073CAT9_PLAA1</name>
<proteinExistence type="predicted"/>
<dbReference type="AlphaFoldDB" id="A0A073CAT9"/>
<geneLocation type="plasmid" evidence="2 3">
    <name>pPA115</name>
</geneLocation>
<evidence type="ECO:0000313" key="3">
    <source>
        <dbReference type="Proteomes" id="UP000027395"/>
    </source>
</evidence>
<dbReference type="RefSeq" id="WP_042158345.1">
    <property type="nucleotide sequence ID" value="NZ_CM002804.1"/>
</dbReference>
<evidence type="ECO:0000256" key="1">
    <source>
        <dbReference type="SAM" id="Phobius"/>
    </source>
</evidence>
<keyword evidence="1" id="KW-0812">Transmembrane</keyword>
<sequence length="103" mass="11888">MEPISLFLLLKGAFAIWGVVTLLRITFKLIVNWFRERRSLKQQDKNNIAFTIKAEMEAGNYVVCQGIFNTDSEVILDGQKLKSKEMDQELINAHKSEPLVIYQ</sequence>
<accession>A0A073CAT9</accession>
<dbReference type="EMBL" id="CM002804">
    <property type="protein sequence ID" value="KEI65221.1"/>
    <property type="molecule type" value="Genomic_DNA"/>
</dbReference>
<keyword evidence="1" id="KW-1133">Transmembrane helix</keyword>
<feature type="transmembrane region" description="Helical" evidence="1">
    <location>
        <begin position="6"/>
        <end position="31"/>
    </location>
</feature>
<evidence type="ECO:0000313" key="2">
    <source>
        <dbReference type="EMBL" id="KEI65221.1"/>
    </source>
</evidence>
<organism evidence="2 3">
    <name type="scientific">Planktothrix agardhii (strain NIVA-CYA 126/8)</name>
    <dbReference type="NCBI Taxonomy" id="388467"/>
    <lineage>
        <taxon>Bacteria</taxon>
        <taxon>Bacillati</taxon>
        <taxon>Cyanobacteriota</taxon>
        <taxon>Cyanophyceae</taxon>
        <taxon>Oscillatoriophycideae</taxon>
        <taxon>Oscillatoriales</taxon>
        <taxon>Microcoleaceae</taxon>
        <taxon>Planktothrix</taxon>
    </lineage>
</organism>
<protein>
    <submittedName>
        <fullName evidence="2">Uncharacterized protein</fullName>
    </submittedName>
</protein>
<keyword evidence="3" id="KW-1185">Reference proteome</keyword>
<keyword evidence="2" id="KW-0614">Plasmid</keyword>
<reference evidence="2 3" key="1">
    <citation type="journal article" date="2014" name="Appl. Environ. Microbiol.">
        <title>Elucidation of insertion elements encoded on plasmids and in vitro construction of shuttle vectors from the toxic cyanobacterium Planktothrix.</title>
        <authorList>
            <person name="Christiansen G."/>
            <person name="Goesmann A."/>
            <person name="Kurmayer R."/>
        </authorList>
    </citation>
    <scope>NUCLEOTIDE SEQUENCE [LARGE SCALE GENOMIC DNA]</scope>
    <source>
        <strain evidence="2 3">NIVA-CYA 126/8</strain>
        <plasmid evidence="2">pPA115</plasmid>
    </source>
</reference>